<dbReference type="Pfam" id="PF00884">
    <property type="entry name" value="Sulfatase"/>
    <property type="match status" value="1"/>
</dbReference>
<dbReference type="PROSITE" id="PS00523">
    <property type="entry name" value="SULFATASE_1"/>
    <property type="match status" value="1"/>
</dbReference>
<evidence type="ECO:0000259" key="4">
    <source>
        <dbReference type="Pfam" id="PF00884"/>
    </source>
</evidence>
<dbReference type="CDD" id="cd16143">
    <property type="entry name" value="ARS_like"/>
    <property type="match status" value="1"/>
</dbReference>
<dbReference type="SUPFAM" id="SSF53649">
    <property type="entry name" value="Alkaline phosphatase-like"/>
    <property type="match status" value="1"/>
</dbReference>
<evidence type="ECO:0000256" key="3">
    <source>
        <dbReference type="SAM" id="SignalP"/>
    </source>
</evidence>
<dbReference type="Proteomes" id="UP001324380">
    <property type="component" value="Chromosome"/>
</dbReference>
<dbReference type="Gene3D" id="3.30.1120.10">
    <property type="match status" value="1"/>
</dbReference>
<evidence type="ECO:0000313" key="5">
    <source>
        <dbReference type="EMBL" id="WPU92408.1"/>
    </source>
</evidence>
<organism evidence="5 6">
    <name type="scientific">Mucilaginibacter sabulilitoris</name>
    <dbReference type="NCBI Taxonomy" id="1173583"/>
    <lineage>
        <taxon>Bacteria</taxon>
        <taxon>Pseudomonadati</taxon>
        <taxon>Bacteroidota</taxon>
        <taxon>Sphingobacteriia</taxon>
        <taxon>Sphingobacteriales</taxon>
        <taxon>Sphingobacteriaceae</taxon>
        <taxon>Mucilaginibacter</taxon>
    </lineage>
</organism>
<dbReference type="InterPro" id="IPR000917">
    <property type="entry name" value="Sulfatase_N"/>
</dbReference>
<dbReference type="Gene3D" id="3.40.720.10">
    <property type="entry name" value="Alkaline Phosphatase, subunit A"/>
    <property type="match status" value="1"/>
</dbReference>
<sequence>MRHFFYLSAFFILTFLSSGQKVAAQQSKPNVIIIYTDDLGYGDISCYGAKNVHTPNIDRIAANGLLFTNAHATSATCTPSRYSLLTGQYAWRKKGTGIAPGDAALLIDPARPTLPAVFKTAGYETGAIGKWHLGLGEKGIGPDWNGEIKPGPIELGFNTSFILPATVDRVPCVYVEGHRVANLDPSDPIKVDYKNPVGNWSTGANHPELLKLKPSHGHDQTIVNGVSRIGYMTGGKSALWVDEEISSVITNKAVKFIETNKSKPFFLYFATHNIHVPRVVNKRFAGKSGMGARGDAILELDWTTGEILKTLDSLKLTNNTLIIFTSDNGPVLDDGYQDEAVAKLNGHKPAGALRGGKYSAFDGGTRIPLIVSWPGHVTKGVSNALLSQIDFLASFAAFTGRPLKDSHDLDSKNAMDVLLGKNTTGRDHVIEQALNNTLSLISGDWKYIEPGNGPRMNTEVNIELGNDQKPQLYNIRNDIGEKHNLADANPGKLNELKNSLQSIKNR</sequence>
<dbReference type="InterPro" id="IPR052701">
    <property type="entry name" value="GAG_Ulvan_Degrading_Sulfatases"/>
</dbReference>
<reference evidence="5 6" key="1">
    <citation type="submission" date="2023-11" db="EMBL/GenBank/DDBJ databases">
        <title>Analysis of the Genomes of Mucilaginibacter gossypii cycad 4 and M. sabulilitoris SNA2: microbes with the potential for plant growth promotion.</title>
        <authorList>
            <person name="Hirsch A.M."/>
            <person name="Humm E."/>
            <person name="Rubbi M."/>
            <person name="Del Vecchio G."/>
            <person name="Ha S.M."/>
            <person name="Pellegrini M."/>
            <person name="Gunsalus R.P."/>
        </authorList>
    </citation>
    <scope>NUCLEOTIDE SEQUENCE [LARGE SCALE GENOMIC DNA]</scope>
    <source>
        <strain evidence="5 6">SNA2</strain>
    </source>
</reference>
<keyword evidence="3" id="KW-0732">Signal</keyword>
<dbReference type="RefSeq" id="WP_321561570.1">
    <property type="nucleotide sequence ID" value="NZ_CP139558.1"/>
</dbReference>
<feature type="domain" description="Sulfatase N-terminal" evidence="4">
    <location>
        <begin position="29"/>
        <end position="400"/>
    </location>
</feature>
<comment type="similarity">
    <text evidence="1">Belongs to the sulfatase family.</text>
</comment>
<keyword evidence="2" id="KW-0378">Hydrolase</keyword>
<name>A0ABZ0TJN4_9SPHI</name>
<dbReference type="PROSITE" id="PS00149">
    <property type="entry name" value="SULFATASE_2"/>
    <property type="match status" value="1"/>
</dbReference>
<evidence type="ECO:0000313" key="6">
    <source>
        <dbReference type="Proteomes" id="UP001324380"/>
    </source>
</evidence>
<gene>
    <name evidence="5" type="ORF">SNE25_24075</name>
</gene>
<protein>
    <submittedName>
        <fullName evidence="5">Arylsulfatase</fullName>
    </submittedName>
</protein>
<dbReference type="PANTHER" id="PTHR43751:SF6">
    <property type="entry name" value="N-ACETYLGALACTOSAMINE-6-O-SULFATASE"/>
    <property type="match status" value="1"/>
</dbReference>
<evidence type="ECO:0000256" key="1">
    <source>
        <dbReference type="ARBA" id="ARBA00008779"/>
    </source>
</evidence>
<proteinExistence type="inferred from homology"/>
<dbReference type="InterPro" id="IPR017850">
    <property type="entry name" value="Alkaline_phosphatase_core_sf"/>
</dbReference>
<keyword evidence="6" id="KW-1185">Reference proteome</keyword>
<dbReference type="EMBL" id="CP139558">
    <property type="protein sequence ID" value="WPU92408.1"/>
    <property type="molecule type" value="Genomic_DNA"/>
</dbReference>
<dbReference type="InterPro" id="IPR024607">
    <property type="entry name" value="Sulfatase_CS"/>
</dbReference>
<feature type="chain" id="PRO_5046684607" evidence="3">
    <location>
        <begin position="24"/>
        <end position="506"/>
    </location>
</feature>
<dbReference type="PANTHER" id="PTHR43751">
    <property type="entry name" value="SULFATASE"/>
    <property type="match status" value="1"/>
</dbReference>
<evidence type="ECO:0000256" key="2">
    <source>
        <dbReference type="ARBA" id="ARBA00022801"/>
    </source>
</evidence>
<feature type="signal peptide" evidence="3">
    <location>
        <begin position="1"/>
        <end position="23"/>
    </location>
</feature>
<accession>A0ABZ0TJN4</accession>